<dbReference type="AlphaFoldDB" id="A0A392SPW0"/>
<accession>A0A392SPW0</accession>
<protein>
    <submittedName>
        <fullName evidence="1">RNA-dependent RNA polymerase 1-like</fullName>
    </submittedName>
</protein>
<keyword evidence="1" id="KW-0808">Transferase</keyword>
<evidence type="ECO:0000313" key="1">
    <source>
        <dbReference type="EMBL" id="MCI50234.1"/>
    </source>
</evidence>
<comment type="caution">
    <text evidence="1">The sequence shown here is derived from an EMBL/GenBank/DDBJ whole genome shotgun (WGS) entry which is preliminary data.</text>
</comment>
<reference evidence="1 2" key="1">
    <citation type="journal article" date="2018" name="Front. Plant Sci.">
        <title>Red Clover (Trifolium pratense) and Zigzag Clover (T. medium) - A Picture of Genomic Similarities and Differences.</title>
        <authorList>
            <person name="Dluhosova J."/>
            <person name="Istvanek J."/>
            <person name="Nedelnik J."/>
            <person name="Repkova J."/>
        </authorList>
    </citation>
    <scope>NUCLEOTIDE SEQUENCE [LARGE SCALE GENOMIC DNA]</scope>
    <source>
        <strain evidence="2">cv. 10/8</strain>
        <tissue evidence="1">Leaf</tissue>
    </source>
</reference>
<sequence length="36" mass="3923">MVNGKTIQLYGFPSSVNVSDVKRFVEQYTGEGSVDA</sequence>
<keyword evidence="1" id="KW-0548">Nucleotidyltransferase</keyword>
<dbReference type="EMBL" id="LXQA010413390">
    <property type="protein sequence ID" value="MCI50234.1"/>
    <property type="molecule type" value="Genomic_DNA"/>
</dbReference>
<dbReference type="Proteomes" id="UP000265520">
    <property type="component" value="Unassembled WGS sequence"/>
</dbReference>
<feature type="non-terminal residue" evidence="1">
    <location>
        <position position="36"/>
    </location>
</feature>
<keyword evidence="2" id="KW-1185">Reference proteome</keyword>
<name>A0A392SPW0_9FABA</name>
<keyword evidence="1" id="KW-0696">RNA-directed RNA polymerase</keyword>
<organism evidence="1 2">
    <name type="scientific">Trifolium medium</name>
    <dbReference type="NCBI Taxonomy" id="97028"/>
    <lineage>
        <taxon>Eukaryota</taxon>
        <taxon>Viridiplantae</taxon>
        <taxon>Streptophyta</taxon>
        <taxon>Embryophyta</taxon>
        <taxon>Tracheophyta</taxon>
        <taxon>Spermatophyta</taxon>
        <taxon>Magnoliopsida</taxon>
        <taxon>eudicotyledons</taxon>
        <taxon>Gunneridae</taxon>
        <taxon>Pentapetalae</taxon>
        <taxon>rosids</taxon>
        <taxon>fabids</taxon>
        <taxon>Fabales</taxon>
        <taxon>Fabaceae</taxon>
        <taxon>Papilionoideae</taxon>
        <taxon>50 kb inversion clade</taxon>
        <taxon>NPAAA clade</taxon>
        <taxon>Hologalegina</taxon>
        <taxon>IRL clade</taxon>
        <taxon>Trifolieae</taxon>
        <taxon>Trifolium</taxon>
    </lineage>
</organism>
<dbReference type="GO" id="GO:0003968">
    <property type="term" value="F:RNA-directed RNA polymerase activity"/>
    <property type="evidence" value="ECO:0007669"/>
    <property type="project" value="UniProtKB-KW"/>
</dbReference>
<evidence type="ECO:0000313" key="2">
    <source>
        <dbReference type="Proteomes" id="UP000265520"/>
    </source>
</evidence>
<proteinExistence type="predicted"/>